<keyword evidence="2" id="KW-1185">Reference proteome</keyword>
<evidence type="ECO:0000313" key="1">
    <source>
        <dbReference type="EMBL" id="RSU03806.1"/>
    </source>
</evidence>
<evidence type="ECO:0000313" key="2">
    <source>
        <dbReference type="Proteomes" id="UP000288197"/>
    </source>
</evidence>
<dbReference type="GeneID" id="63145927"/>
<dbReference type="Proteomes" id="UP000288197">
    <property type="component" value="Unassembled WGS sequence"/>
</dbReference>
<organism evidence="1 2">
    <name type="scientific">Vagococcus fluvialis</name>
    <dbReference type="NCBI Taxonomy" id="2738"/>
    <lineage>
        <taxon>Bacteria</taxon>
        <taxon>Bacillati</taxon>
        <taxon>Bacillota</taxon>
        <taxon>Bacilli</taxon>
        <taxon>Lactobacillales</taxon>
        <taxon>Enterococcaceae</taxon>
        <taxon>Vagococcus</taxon>
    </lineage>
</organism>
<sequence>MTNKENPTIPKFSLKSAGLLFLAGIIGGIVVPYFFYEMNWDTRIGVLLFLPILISSTIAYVQCFIETKDGIGRRFYRTLIISFIVLETVTYFWLFKGFIF</sequence>
<comment type="caution">
    <text evidence="1">The sequence shown here is derived from an EMBL/GenBank/DDBJ whole genome shotgun (WGS) entry which is preliminary data.</text>
</comment>
<proteinExistence type="predicted"/>
<gene>
    <name evidence="1" type="ORF">CBF32_03805</name>
</gene>
<dbReference type="EMBL" id="NGJX01000003">
    <property type="protein sequence ID" value="RSU03806.1"/>
    <property type="molecule type" value="Genomic_DNA"/>
</dbReference>
<reference evidence="1 2" key="1">
    <citation type="submission" date="2017-05" db="EMBL/GenBank/DDBJ databases">
        <title>Vagococcus spp. assemblies.</title>
        <authorList>
            <person name="Gulvik C.A."/>
        </authorList>
    </citation>
    <scope>NUCLEOTIDE SEQUENCE [LARGE SCALE GENOMIC DNA]</scope>
    <source>
        <strain evidence="1 2">NCFB 2497</strain>
    </source>
</reference>
<protein>
    <submittedName>
        <fullName evidence="1">Uncharacterized protein</fullName>
    </submittedName>
</protein>
<dbReference type="RefSeq" id="WP_114289125.1">
    <property type="nucleotide sequence ID" value="NZ_CP122523.1"/>
</dbReference>
<dbReference type="AlphaFoldDB" id="A0A369AZV2"/>
<name>A0A369AZV2_9ENTE</name>
<accession>A0A369AZV2</accession>
<dbReference type="OrthoDB" id="1653665at2"/>